<name>A0A836B908_9CHLO</name>
<dbReference type="EMBL" id="JAEHOD010000009">
    <property type="protein sequence ID" value="KAG2451103.1"/>
    <property type="molecule type" value="Genomic_DNA"/>
</dbReference>
<dbReference type="PROSITE" id="PS00061">
    <property type="entry name" value="ADH_SHORT"/>
    <property type="match status" value="1"/>
</dbReference>
<dbReference type="OrthoDB" id="47007at2759"/>
<dbReference type="PANTHER" id="PTHR48107">
    <property type="entry name" value="NADPH-DEPENDENT ALDEHYDE REDUCTASE-LIKE PROTEIN, CHLOROPLASTIC-RELATED"/>
    <property type="match status" value="1"/>
</dbReference>
<reference evidence="5" key="1">
    <citation type="journal article" date="2020" name="bioRxiv">
        <title>Comparative genomics of Chlamydomonas.</title>
        <authorList>
            <person name="Craig R.J."/>
            <person name="Hasan A.R."/>
            <person name="Ness R.W."/>
            <person name="Keightley P.D."/>
        </authorList>
    </citation>
    <scope>NUCLEOTIDE SEQUENCE</scope>
    <source>
        <strain evidence="5">CCAP 11/173</strain>
    </source>
</reference>
<evidence type="ECO:0000256" key="1">
    <source>
        <dbReference type="ARBA" id="ARBA00006484"/>
    </source>
</evidence>
<dbReference type="Pfam" id="PF00106">
    <property type="entry name" value="adh_short"/>
    <property type="match status" value="1"/>
</dbReference>
<organism evidence="5 6">
    <name type="scientific">Chlamydomonas schloesseri</name>
    <dbReference type="NCBI Taxonomy" id="2026947"/>
    <lineage>
        <taxon>Eukaryota</taxon>
        <taxon>Viridiplantae</taxon>
        <taxon>Chlorophyta</taxon>
        <taxon>core chlorophytes</taxon>
        <taxon>Chlorophyceae</taxon>
        <taxon>CS clade</taxon>
        <taxon>Chlamydomonadales</taxon>
        <taxon>Chlamydomonadaceae</taxon>
        <taxon>Chlamydomonas</taxon>
    </lineage>
</organism>
<evidence type="ECO:0000256" key="3">
    <source>
        <dbReference type="RuleBase" id="RU000363"/>
    </source>
</evidence>
<dbReference type="Proteomes" id="UP000613740">
    <property type="component" value="Unassembled WGS sequence"/>
</dbReference>
<comment type="caution">
    <text evidence="5">The sequence shown here is derived from an EMBL/GenBank/DDBJ whole genome shotgun (WGS) entry which is preliminary data.</text>
</comment>
<dbReference type="PRINTS" id="PR00081">
    <property type="entry name" value="GDHRDH"/>
</dbReference>
<keyword evidence="2" id="KW-0560">Oxidoreductase</keyword>
<evidence type="ECO:0000313" key="5">
    <source>
        <dbReference type="EMBL" id="KAG2451103.1"/>
    </source>
</evidence>
<dbReference type="AlphaFoldDB" id="A0A836B908"/>
<dbReference type="InterPro" id="IPR002347">
    <property type="entry name" value="SDR_fam"/>
</dbReference>
<dbReference type="PANTHER" id="PTHR48107:SF16">
    <property type="entry name" value="NADPH-DEPENDENT ALDEHYDE REDUCTASE 1, CHLOROPLASTIC"/>
    <property type="match status" value="1"/>
</dbReference>
<dbReference type="GO" id="GO:0016614">
    <property type="term" value="F:oxidoreductase activity, acting on CH-OH group of donors"/>
    <property type="evidence" value="ECO:0007669"/>
    <property type="project" value="UniProtKB-ARBA"/>
</dbReference>
<dbReference type="Gene3D" id="3.40.50.720">
    <property type="entry name" value="NAD(P)-binding Rossmann-like Domain"/>
    <property type="match status" value="1"/>
</dbReference>
<protein>
    <recommendedName>
        <fullName evidence="4">Ketoreductase domain-containing protein</fullName>
    </recommendedName>
</protein>
<gene>
    <name evidence="5" type="ORF">HYH02_004371</name>
</gene>
<feature type="domain" description="Ketoreductase" evidence="4">
    <location>
        <begin position="74"/>
        <end position="273"/>
    </location>
</feature>
<accession>A0A836B908</accession>
<dbReference type="SMART" id="SM00822">
    <property type="entry name" value="PKS_KR"/>
    <property type="match status" value="1"/>
</dbReference>
<dbReference type="InterPro" id="IPR036291">
    <property type="entry name" value="NAD(P)-bd_dom_sf"/>
</dbReference>
<keyword evidence="6" id="KW-1185">Reference proteome</keyword>
<evidence type="ECO:0000313" key="6">
    <source>
        <dbReference type="Proteomes" id="UP000613740"/>
    </source>
</evidence>
<evidence type="ECO:0000259" key="4">
    <source>
        <dbReference type="SMART" id="SM00822"/>
    </source>
</evidence>
<evidence type="ECO:0000256" key="2">
    <source>
        <dbReference type="ARBA" id="ARBA00023002"/>
    </source>
</evidence>
<sequence>MEQVREAVGGVQQAVADTAARVAESVGHKVQAVRDNIPIMPEGQAAQPGSEADMWTKPEVIRDDYVGADKLAGRVALITGGDSGIGRSVAVHFAREGADVFILYLNEHEDAAATKKLVEAEGRRLVAMAGDTCTEAVERCVRELGRLDILVNNAAVQHYRTSITDMTDADIEATFETNILGYVHMAQAALPHLPKAGGSSTTTKTGSGAPAAAPSGVIINTTSITAYVGQPQLLDYSATKGAISGLTQALAAQLAGCGIRVNGVAPGPIWTPLIPATFPRTALLQWQKSVPMQRAGQPSEVGPCYVLLASSDGATMSGQVLHPNGGMPVSA</sequence>
<dbReference type="InterPro" id="IPR057326">
    <property type="entry name" value="KR_dom"/>
</dbReference>
<dbReference type="InterPro" id="IPR020904">
    <property type="entry name" value="Sc_DH/Rdtase_CS"/>
</dbReference>
<dbReference type="FunFam" id="3.40.50.720:FF:000084">
    <property type="entry name" value="Short-chain dehydrogenase reductase"/>
    <property type="match status" value="1"/>
</dbReference>
<proteinExistence type="inferred from homology"/>
<dbReference type="PRINTS" id="PR00080">
    <property type="entry name" value="SDRFAMILY"/>
</dbReference>
<comment type="similarity">
    <text evidence="1 3">Belongs to the short-chain dehydrogenases/reductases (SDR) family.</text>
</comment>
<dbReference type="SUPFAM" id="SSF51735">
    <property type="entry name" value="NAD(P)-binding Rossmann-fold domains"/>
    <property type="match status" value="1"/>
</dbReference>